<dbReference type="Proteomes" id="UP000523795">
    <property type="component" value="Unassembled WGS sequence"/>
</dbReference>
<organism evidence="1 2">
    <name type="scientific">Arthrobacter deserti</name>
    <dbReference type="NCBI Taxonomy" id="1742687"/>
    <lineage>
        <taxon>Bacteria</taxon>
        <taxon>Bacillati</taxon>
        <taxon>Actinomycetota</taxon>
        <taxon>Actinomycetes</taxon>
        <taxon>Micrococcales</taxon>
        <taxon>Micrococcaceae</taxon>
        <taxon>Arthrobacter</taxon>
    </lineage>
</organism>
<proteinExistence type="predicted"/>
<protein>
    <submittedName>
        <fullName evidence="1">Uncharacterized protein</fullName>
    </submittedName>
</protein>
<reference evidence="1 2" key="1">
    <citation type="submission" date="2020-04" db="EMBL/GenBank/DDBJ databases">
        <authorList>
            <person name="Liu S."/>
        </authorList>
    </citation>
    <scope>NUCLEOTIDE SEQUENCE [LARGE SCALE GENOMIC DNA]</scope>
    <source>
        <strain evidence="1 2">CGMCC 1.15091</strain>
    </source>
</reference>
<dbReference type="EMBL" id="JAAZSR010000059">
    <property type="protein sequence ID" value="NKX50068.1"/>
    <property type="molecule type" value="Genomic_DNA"/>
</dbReference>
<keyword evidence="2" id="KW-1185">Reference proteome</keyword>
<sequence>MNELNALVSATLMDPPAWDPPALSVALGPPPADAQALSARAATAATPIALEVRPKRIPPP</sequence>
<gene>
    <name evidence="1" type="ORF">HER39_05675</name>
</gene>
<comment type="caution">
    <text evidence="1">The sequence shown here is derived from an EMBL/GenBank/DDBJ whole genome shotgun (WGS) entry which is preliminary data.</text>
</comment>
<accession>A0ABX1JL95</accession>
<name>A0ABX1JL95_9MICC</name>
<evidence type="ECO:0000313" key="2">
    <source>
        <dbReference type="Proteomes" id="UP000523795"/>
    </source>
</evidence>
<evidence type="ECO:0000313" key="1">
    <source>
        <dbReference type="EMBL" id="NKX50068.1"/>
    </source>
</evidence>